<dbReference type="InterPro" id="IPR045338">
    <property type="entry name" value="DUF6535"/>
</dbReference>
<feature type="transmembrane region" description="Helical" evidence="2">
    <location>
        <begin position="214"/>
        <end position="232"/>
    </location>
</feature>
<feature type="region of interest" description="Disordered" evidence="1">
    <location>
        <begin position="1"/>
        <end position="24"/>
    </location>
</feature>
<dbReference type="Pfam" id="PF20153">
    <property type="entry name" value="DUF6535"/>
    <property type="match status" value="1"/>
</dbReference>
<evidence type="ECO:0000259" key="3">
    <source>
        <dbReference type="Pfam" id="PF20153"/>
    </source>
</evidence>
<feature type="compositionally biased region" description="Polar residues" evidence="1">
    <location>
        <begin position="1"/>
        <end position="16"/>
    </location>
</feature>
<keyword evidence="2" id="KW-0472">Membrane</keyword>
<keyword evidence="2" id="KW-1133">Transmembrane helix</keyword>
<feature type="transmembrane region" description="Helical" evidence="2">
    <location>
        <begin position="181"/>
        <end position="208"/>
    </location>
</feature>
<feature type="transmembrane region" description="Helical" evidence="2">
    <location>
        <begin position="244"/>
        <end position="264"/>
    </location>
</feature>
<comment type="caution">
    <text evidence="4">The sequence shown here is derived from an EMBL/GenBank/DDBJ whole genome shotgun (WGS) entry which is preliminary data.</text>
</comment>
<protein>
    <recommendedName>
        <fullName evidence="3">DUF6535 domain-containing protein</fullName>
    </recommendedName>
</protein>
<feature type="domain" description="DUF6535" evidence="3">
    <location>
        <begin position="36"/>
        <end position="208"/>
    </location>
</feature>
<name>A0AAD4LGS3_9AGAM</name>
<reference evidence="4" key="1">
    <citation type="submission" date="2022-01" db="EMBL/GenBank/DDBJ databases">
        <title>Comparative genomics reveals a dynamic genome evolution in the ectomycorrhizal milk-cap (Lactarius) mushrooms.</title>
        <authorList>
            <consortium name="DOE Joint Genome Institute"/>
            <person name="Lebreton A."/>
            <person name="Tang N."/>
            <person name="Kuo A."/>
            <person name="LaButti K."/>
            <person name="Drula E."/>
            <person name="Barry K."/>
            <person name="Clum A."/>
            <person name="Lipzen A."/>
            <person name="Mousain D."/>
            <person name="Ng V."/>
            <person name="Wang R."/>
            <person name="Wang X."/>
            <person name="Dai Y."/>
            <person name="Henrissat B."/>
            <person name="Grigoriev I.V."/>
            <person name="Guerin-Laguette A."/>
            <person name="Yu F."/>
            <person name="Martin F.M."/>
        </authorList>
    </citation>
    <scope>NUCLEOTIDE SEQUENCE</scope>
    <source>
        <strain evidence="4">QP</strain>
    </source>
</reference>
<dbReference type="Proteomes" id="UP001201163">
    <property type="component" value="Unassembled WGS sequence"/>
</dbReference>
<evidence type="ECO:0000313" key="5">
    <source>
        <dbReference type="Proteomes" id="UP001201163"/>
    </source>
</evidence>
<proteinExistence type="predicted"/>
<feature type="transmembrane region" description="Helical" evidence="2">
    <location>
        <begin position="127"/>
        <end position="145"/>
    </location>
</feature>
<evidence type="ECO:0000313" key="4">
    <source>
        <dbReference type="EMBL" id="KAH8991223.1"/>
    </source>
</evidence>
<dbReference type="AlphaFoldDB" id="A0AAD4LGS3"/>
<keyword evidence="5" id="KW-1185">Reference proteome</keyword>
<dbReference type="EMBL" id="JAKELL010000027">
    <property type="protein sequence ID" value="KAH8991223.1"/>
    <property type="molecule type" value="Genomic_DNA"/>
</dbReference>
<accession>A0AAD4LGS3</accession>
<sequence>MTRIATQQHPSQNAGDGTTAPKEITYSDSSGTIFSMYINRALEFDDENVENWKGGADSILLFTGLFSSTVATFIAMSYPNLQQDPNITTQSLLVKISQQLSNPNGTSPAASSSTFTPPASVVFVNSVWFLSLVLSLTCALIATLLQQWARRYLQMIQRNHAPHVRAHIREYFYRGARQFRIFGLVEALPFLILISVLLFFTGLVVFAFPTNHTVAFITLAIVAICLILYIALSLTPLKYHDCPYYTPFTSLIWYSAQIIPLSYFSALYHSTKLWYDRWGSDGESIVKSFHDRKINKAKSFSDGMTSEFESSAKRISMVIYKETLIRTLNWLSEDRDLEKFVTGIPGLCESEALATRDSGDTQRTIRDVLAALPGPTSFHASLPWSIIQLAQRAFTSKLPESIQQPRTRACLKALYYIPGAIRDVLAPYAAGEPHFSEILPLLNSPESLEVIEELWDTPNDDVALSVRCAAAVVTAFMIIPPGRMLDNFSTLNVGSIWDDEAGKKFLTKRLGDGANADGGVGPGYHPRSDSGRLQNIARFLADIKNTLRDMNTQWWASDNAESIRRERRALFETRHAEDYTGHGTFDQKRNRESPAFVPAAQQDLIVLTLEILARDPVANVATPRSDVFREAYKQFKKVALTQALIRAQTQALPQSPAEYETRARIRAQAADSSDMVKRALGPVLQSLGLEMPPLQGVTSPPHILVQAVPDTAVTAVRPDDGPVPEHAAPVQKSPPPGQVEAIPSLPYSMASSSAFGQADAVEPGDSPV</sequence>
<feature type="transmembrane region" description="Helical" evidence="2">
    <location>
        <begin position="59"/>
        <end position="78"/>
    </location>
</feature>
<gene>
    <name evidence="4" type="ORF">EDB92DRAFT_684761</name>
</gene>
<keyword evidence="2" id="KW-0812">Transmembrane</keyword>
<feature type="region of interest" description="Disordered" evidence="1">
    <location>
        <begin position="715"/>
        <end position="745"/>
    </location>
</feature>
<evidence type="ECO:0000256" key="2">
    <source>
        <dbReference type="SAM" id="Phobius"/>
    </source>
</evidence>
<evidence type="ECO:0000256" key="1">
    <source>
        <dbReference type="SAM" id="MobiDB-lite"/>
    </source>
</evidence>
<organism evidence="4 5">
    <name type="scientific">Lactarius akahatsu</name>
    <dbReference type="NCBI Taxonomy" id="416441"/>
    <lineage>
        <taxon>Eukaryota</taxon>
        <taxon>Fungi</taxon>
        <taxon>Dikarya</taxon>
        <taxon>Basidiomycota</taxon>
        <taxon>Agaricomycotina</taxon>
        <taxon>Agaricomycetes</taxon>
        <taxon>Russulales</taxon>
        <taxon>Russulaceae</taxon>
        <taxon>Lactarius</taxon>
    </lineage>
</organism>